<evidence type="ECO:0000313" key="3">
    <source>
        <dbReference type="Proteomes" id="UP001304300"/>
    </source>
</evidence>
<protein>
    <recommendedName>
        <fullName evidence="4">Alpha-L-arabinofuranosidase</fullName>
    </recommendedName>
</protein>
<evidence type="ECO:0000313" key="2">
    <source>
        <dbReference type="EMBL" id="WOO43432.1"/>
    </source>
</evidence>
<accession>A0AAQ3LEV0</accession>
<dbReference type="Gene3D" id="3.20.20.80">
    <property type="entry name" value="Glycosidases"/>
    <property type="match status" value="1"/>
</dbReference>
<evidence type="ECO:0008006" key="4">
    <source>
        <dbReference type="Google" id="ProtNLM"/>
    </source>
</evidence>
<dbReference type="EMBL" id="CP136920">
    <property type="protein sequence ID" value="WOO43432.1"/>
    <property type="molecule type" value="Genomic_DNA"/>
</dbReference>
<dbReference type="AlphaFoldDB" id="A0AAQ3LEV0"/>
<dbReference type="KEGG" id="puo:RZN69_10055"/>
<dbReference type="SUPFAM" id="SSF51445">
    <property type="entry name" value="(Trans)glycosidases"/>
    <property type="match status" value="1"/>
</dbReference>
<keyword evidence="1" id="KW-0732">Signal</keyword>
<sequence length="527" mass="59771">MMKIHALRAIFFFCSISVYAASVVTVERGEMITPNMEALGVNAGVQRFSDDRDYWDIVRLCGPTMLRYPSGTPSSLWNWKENTLWSAEESVRLLKDNPVWMPWVMEIGVRLSNDPRKDEKYSAETYAEFAKYVGAEVSWILNVATDTPENIKQQIDALLAAEVPLRYVELGNELNGAAFVPLFPSYSDYRENIVDVVNHLQKVSPDTEIAIPTDLSTTQTSRDANNLAGNKGRHHDWAERSAHEPLPVNLVQHNYLGPTADGDIAREIFLAEPDELREFYVQSPYPLLQDWKKNHQALGAGDKEIWLTEYNLWTLAPDVKRFKDSMVYALYFANWWMLLLADDVVTVAHYHSLEGELFGLFTIETGWMGREGLGYEPGTEDFSDVTFYPQAELLSQISASARMASNVHRITFKGQQPRDGIAYWRGRATPSFNGLIFEGDEETHMIILNLTPEVQPVAIEGLMNAESAFSISNPNGADVPVRLKHDPKKLSFPMTFPIEPEPYELPVRGLHLPPFSFSKIIWKEAMK</sequence>
<organism evidence="2 3">
    <name type="scientific">Rubellicoccus peritrichatus</name>
    <dbReference type="NCBI Taxonomy" id="3080537"/>
    <lineage>
        <taxon>Bacteria</taxon>
        <taxon>Pseudomonadati</taxon>
        <taxon>Verrucomicrobiota</taxon>
        <taxon>Opitutia</taxon>
        <taxon>Puniceicoccales</taxon>
        <taxon>Cerasicoccaceae</taxon>
        <taxon>Rubellicoccus</taxon>
    </lineage>
</organism>
<dbReference type="RefSeq" id="WP_317835987.1">
    <property type="nucleotide sequence ID" value="NZ_CP136920.1"/>
</dbReference>
<proteinExistence type="predicted"/>
<dbReference type="InterPro" id="IPR017853">
    <property type="entry name" value="GH"/>
</dbReference>
<feature type="signal peptide" evidence="1">
    <location>
        <begin position="1"/>
        <end position="20"/>
    </location>
</feature>
<name>A0AAQ3LEV0_9BACT</name>
<keyword evidence="3" id="KW-1185">Reference proteome</keyword>
<reference evidence="2 3" key="1">
    <citation type="submission" date="2023-10" db="EMBL/GenBank/DDBJ databases">
        <title>Rubellicoccus peritrichatus gen. nov., sp. nov., isolated from an algae of coral reef tank.</title>
        <authorList>
            <person name="Luo J."/>
        </authorList>
    </citation>
    <scope>NUCLEOTIDE SEQUENCE [LARGE SCALE GENOMIC DNA]</scope>
    <source>
        <strain evidence="2 3">CR14</strain>
    </source>
</reference>
<evidence type="ECO:0000256" key="1">
    <source>
        <dbReference type="SAM" id="SignalP"/>
    </source>
</evidence>
<feature type="chain" id="PRO_5042863119" description="Alpha-L-arabinofuranosidase" evidence="1">
    <location>
        <begin position="21"/>
        <end position="527"/>
    </location>
</feature>
<dbReference type="Proteomes" id="UP001304300">
    <property type="component" value="Chromosome"/>
</dbReference>
<gene>
    <name evidence="2" type="ORF">RZN69_10055</name>
</gene>